<keyword evidence="1" id="KW-0433">Leucine-rich repeat</keyword>
<dbReference type="Pfam" id="PF03217">
    <property type="entry name" value="SlpA"/>
    <property type="match status" value="1"/>
</dbReference>
<sequence length="851" mass="93600">MNNKDKVVDWKKAPSLGIILLSLALFCLFAAIPEKVDAAVNSPKVIVQKQSKDKVQKQKKAKLVPVTAGENTAVKDKSTTANEAKQPLSTDDSEIKPQDSAQPFATSFKWHGLSWQYDDNSKTATILGGEAKLVYDPNEYLSSLVSSNTKTIKIAAPLKVSGDTTNLFNFFTNATSIDLSNLDTSQLKSMASLFENCKSLTNITFGNIDTSNVSDMSSMFKNCRALTSLDLSHFNTAQVITMSSMFDSCSSLTSLDLSHFDTAQVRDMSMMFSQDNSLTQLDVSHFNTAQVMTMANMFGYCQKLKTINVNNFNTSNVQDFSGVFVSCYSLTDLDISNFDMSKVMNAQGRYRANMLAGLSNLVTLKLGHKNYLVTANIELPGTWRNVGENGTIDLPQGNKSWSSQDLQDNYDGTKDADTYVRFATLKITYHNQAGKEISPADTIYGRVGTNYSTKAKDIPYYQLDETNIPENSEGTYNGDDINVDYIYLSTAKPVTVKYQDVQGKQIAQDVVLTGEGGTTYTSVAVKIDGYTLKTTPENATGIFTDHEQTVIYIYTKDPVKAGNVIVRYQDEAGHSIHSDIVLTGYINDSYSSTAIPIEGYSLKTAPENSTGQFTNKEQTLIYVYTRNPLSVANVTVHYQDEKGKPVATDVILGGIIGTQYQSYPLVINGYQLKTTPANASGTFTNQKQDVVYVYAKDASANSTAGGQGGGTVIIAAPSTTTGKDNSSDSNDAKIKLPVSKAVMHNSYIYNEKEKRIAGWLGQGTVINTYGTKLINNRKYYVLANNEYVRATNIDGVVRKLRHNAYVFNQAGKKIKLLKRHQACRTYGAAVKRHGKLFYLIGKNRLVKKANF</sequence>
<dbReference type="Pfam" id="PF03382">
    <property type="entry name" value="DUF285"/>
    <property type="match status" value="1"/>
</dbReference>
<dbReference type="Proteomes" id="UP000826550">
    <property type="component" value="Chromosome"/>
</dbReference>
<keyword evidence="7" id="KW-1185">Reference proteome</keyword>
<dbReference type="PANTHER" id="PTHR45712:SF22">
    <property type="entry name" value="INSULIN-LIKE GROWTH FACTOR-BINDING PROTEIN COMPLEX ACID LABILE SUBUNIT"/>
    <property type="match status" value="1"/>
</dbReference>
<keyword evidence="2" id="KW-0677">Repeat</keyword>
<feature type="domain" description="MucBP" evidence="5">
    <location>
        <begin position="426"/>
        <end position="487"/>
    </location>
</feature>
<organism evidence="6 7">
    <name type="scientific">Lactobacillus panisapium</name>
    <dbReference type="NCBI Taxonomy" id="2012495"/>
    <lineage>
        <taxon>Bacteria</taxon>
        <taxon>Bacillati</taxon>
        <taxon>Bacillota</taxon>
        <taxon>Bacilli</taxon>
        <taxon>Lactobacillales</taxon>
        <taxon>Lactobacillaceae</taxon>
        <taxon>Lactobacillus</taxon>
    </lineage>
</organism>
<dbReference type="PANTHER" id="PTHR45712">
    <property type="entry name" value="AGAP008170-PA"/>
    <property type="match status" value="1"/>
</dbReference>
<dbReference type="InterPro" id="IPR011889">
    <property type="entry name" value="Liste_lipo_26"/>
</dbReference>
<name>A0ABX8W7T5_9LACO</name>
<feature type="domain" description="MucBP" evidence="5">
    <location>
        <begin position="563"/>
        <end position="625"/>
    </location>
</feature>
<evidence type="ECO:0000313" key="6">
    <source>
        <dbReference type="EMBL" id="QYN53557.1"/>
    </source>
</evidence>
<feature type="region of interest" description="Disordered" evidence="3">
    <location>
        <begin position="73"/>
        <end position="98"/>
    </location>
</feature>
<evidence type="ECO:0000313" key="7">
    <source>
        <dbReference type="Proteomes" id="UP000826550"/>
    </source>
</evidence>
<dbReference type="Gene3D" id="3.10.20.320">
    <property type="entry name" value="Putative peptidoglycan bound protein (lpxtg motif)"/>
    <property type="match status" value="4"/>
</dbReference>
<feature type="domain" description="MucBP" evidence="5">
    <location>
        <begin position="493"/>
        <end position="555"/>
    </location>
</feature>
<dbReference type="InterPro" id="IPR050333">
    <property type="entry name" value="SLRP"/>
</dbReference>
<dbReference type="EMBL" id="CP048268">
    <property type="protein sequence ID" value="QYN53557.1"/>
    <property type="molecule type" value="Genomic_DNA"/>
</dbReference>
<protein>
    <submittedName>
        <fullName evidence="6">BspA family leucine-rich repeat surface protein</fullName>
    </submittedName>
</protein>
<feature type="compositionally biased region" description="Polar residues" evidence="3">
    <location>
        <begin position="79"/>
        <end position="90"/>
    </location>
</feature>
<evidence type="ECO:0000256" key="2">
    <source>
        <dbReference type="ARBA" id="ARBA00022737"/>
    </source>
</evidence>
<evidence type="ECO:0000259" key="5">
    <source>
        <dbReference type="Pfam" id="PF06458"/>
    </source>
</evidence>
<dbReference type="NCBIfam" id="TIGR02167">
    <property type="entry name" value="Liste_lipo_26"/>
    <property type="match status" value="6"/>
</dbReference>
<dbReference type="InterPro" id="IPR009459">
    <property type="entry name" value="MucBP_dom"/>
</dbReference>
<reference evidence="6 7" key="1">
    <citation type="submission" date="2020-01" db="EMBL/GenBank/DDBJ databases">
        <title>Vast differences in strain-level diversity in the gut microbiota of two closely related honey bee species.</title>
        <authorList>
            <person name="Ellegaard K.M."/>
            <person name="Suenami S."/>
            <person name="Miyazaki R."/>
            <person name="Engel P."/>
        </authorList>
    </citation>
    <scope>NUCLEOTIDE SEQUENCE [LARGE SCALE GENOMIC DNA]</scope>
    <source>
        <strain evidence="6 7">ESL0416</strain>
    </source>
</reference>
<dbReference type="Pfam" id="PF06458">
    <property type="entry name" value="MucBP"/>
    <property type="match status" value="4"/>
</dbReference>
<evidence type="ECO:0000256" key="3">
    <source>
        <dbReference type="SAM" id="MobiDB-lite"/>
    </source>
</evidence>
<dbReference type="InterPro" id="IPR005046">
    <property type="entry name" value="DUF285"/>
</dbReference>
<dbReference type="InterPro" id="IPR024968">
    <property type="entry name" value="SlpA_C_lactobacillus"/>
</dbReference>
<evidence type="ECO:0000259" key="4">
    <source>
        <dbReference type="Pfam" id="PF03217"/>
    </source>
</evidence>
<feature type="domain" description="S-layer protein C-terminal" evidence="4">
    <location>
        <begin position="790"/>
        <end position="848"/>
    </location>
</feature>
<accession>A0ABX8W7T5</accession>
<dbReference type="SUPFAM" id="SSF52047">
    <property type="entry name" value="RNI-like"/>
    <property type="match status" value="1"/>
</dbReference>
<dbReference type="Gene3D" id="3.80.10.10">
    <property type="entry name" value="Ribonuclease Inhibitor"/>
    <property type="match status" value="1"/>
</dbReference>
<proteinExistence type="predicted"/>
<evidence type="ECO:0000256" key="1">
    <source>
        <dbReference type="ARBA" id="ARBA00022614"/>
    </source>
</evidence>
<feature type="domain" description="MucBP" evidence="5">
    <location>
        <begin position="633"/>
        <end position="694"/>
    </location>
</feature>
<gene>
    <name evidence="6" type="ORF">GYM71_09060</name>
</gene>
<dbReference type="InterPro" id="IPR032675">
    <property type="entry name" value="LRR_dom_sf"/>
</dbReference>
<dbReference type="RefSeq" id="WP_220220222.1">
    <property type="nucleotide sequence ID" value="NZ_CP048268.1"/>
</dbReference>